<reference evidence="3" key="1">
    <citation type="submission" date="2016-10" db="EMBL/GenBank/DDBJ databases">
        <title>Sequence of Gallionella enrichment culture.</title>
        <authorList>
            <person name="Poehlein A."/>
            <person name="Muehling M."/>
            <person name="Daniel R."/>
        </authorList>
    </citation>
    <scope>NUCLEOTIDE SEQUENCE</scope>
</reference>
<sequence length="180" mass="18584">MANGEELVTVEVVGVRQHVAADELVVLLFDPASALVVPILVGPAEASAIATFQAGVVPPRPMTHDLICELLDACETELVQVEITSLIGGVFHAVLVLSNGKRVDSRASDGIAVALRKGCPVMCSAVIVAIAGVEVTSAGAEEHEVEQFREFLEHVAPEDFETGTEPGGQGPAGPDPSPSG</sequence>
<dbReference type="EMBL" id="MLJW01000213">
    <property type="protein sequence ID" value="OIQ93171.1"/>
    <property type="molecule type" value="Genomic_DNA"/>
</dbReference>
<protein>
    <recommendedName>
        <fullName evidence="2">BFN domain-containing protein</fullName>
    </recommendedName>
</protein>
<dbReference type="InterPro" id="IPR036104">
    <property type="entry name" value="BFN_sf"/>
</dbReference>
<organism evidence="3">
    <name type="scientific">mine drainage metagenome</name>
    <dbReference type="NCBI Taxonomy" id="410659"/>
    <lineage>
        <taxon>unclassified sequences</taxon>
        <taxon>metagenomes</taxon>
        <taxon>ecological metagenomes</taxon>
    </lineage>
</organism>
<gene>
    <name evidence="3" type="ORF">GALL_248770</name>
</gene>
<dbReference type="GO" id="GO:0004518">
    <property type="term" value="F:nuclease activity"/>
    <property type="evidence" value="ECO:0007669"/>
    <property type="project" value="InterPro"/>
</dbReference>
<evidence type="ECO:0000313" key="3">
    <source>
        <dbReference type="EMBL" id="OIQ93171.1"/>
    </source>
</evidence>
<name>A0A1J5RUM4_9ZZZZ</name>
<feature type="region of interest" description="Disordered" evidence="1">
    <location>
        <begin position="155"/>
        <end position="180"/>
    </location>
</feature>
<dbReference type="InterPro" id="IPR003729">
    <property type="entry name" value="Bi_nuclease_dom"/>
</dbReference>
<dbReference type="AlphaFoldDB" id="A0A1J5RUM4"/>
<comment type="caution">
    <text evidence="3">The sequence shown here is derived from an EMBL/GenBank/DDBJ whole genome shotgun (WGS) entry which is preliminary data.</text>
</comment>
<evidence type="ECO:0000259" key="2">
    <source>
        <dbReference type="PROSITE" id="PS51658"/>
    </source>
</evidence>
<dbReference type="SUPFAM" id="SSF103256">
    <property type="entry name" value="Hypothetical protein TM0160"/>
    <property type="match status" value="1"/>
</dbReference>
<feature type="domain" description="BFN" evidence="2">
    <location>
        <begin position="7"/>
        <end position="135"/>
    </location>
</feature>
<dbReference type="Pfam" id="PF02577">
    <property type="entry name" value="BFN_dom"/>
    <property type="match status" value="1"/>
</dbReference>
<dbReference type="PROSITE" id="PS51658">
    <property type="entry name" value="BFN"/>
    <property type="match status" value="1"/>
</dbReference>
<proteinExistence type="predicted"/>
<accession>A0A1J5RUM4</accession>
<dbReference type="Gene3D" id="3.10.690.10">
    <property type="entry name" value="Bifunctional nuclease domain"/>
    <property type="match status" value="1"/>
</dbReference>
<evidence type="ECO:0000256" key="1">
    <source>
        <dbReference type="SAM" id="MobiDB-lite"/>
    </source>
</evidence>